<dbReference type="PANTHER" id="PTHR43744">
    <property type="entry name" value="ABC TRANSPORTER PERMEASE PROTEIN MG189-RELATED-RELATED"/>
    <property type="match status" value="1"/>
</dbReference>
<sequence>MTRNIGRVLLITIAGFMVIPFIYMFMTSLRVSYTAYNFKFTLDELTLNNYREIFKNTNFIIYFFNSLFISMSGVVLNVVFSSLAGYAFAKMEFRGRERIFFFMLLTLIIPSQVTLLPLYVIMRKLGWLNTYMALILPLPTAMGVFIMRQSILKVPRDLIDCARIDGCSEGRIFFEIVLPLIKPAIIALSIFTFIGAWNEFLWPLIATTSDSMRTLTVGMASMNAQYTVNYGLVMAGATLTFLPSFIFYILLQKQFEEGVALSGLKG</sequence>
<comment type="caution">
    <text evidence="9">The sequence shown here is derived from an EMBL/GenBank/DDBJ whole genome shotgun (WGS) entry which is preliminary data.</text>
</comment>
<dbReference type="RefSeq" id="WP_281837717.1">
    <property type="nucleotide sequence ID" value="NZ_BSDY01000032.1"/>
</dbReference>
<dbReference type="CDD" id="cd06261">
    <property type="entry name" value="TM_PBP2"/>
    <property type="match status" value="1"/>
</dbReference>
<dbReference type="InterPro" id="IPR000515">
    <property type="entry name" value="MetI-like"/>
</dbReference>
<evidence type="ECO:0000256" key="3">
    <source>
        <dbReference type="ARBA" id="ARBA00022475"/>
    </source>
</evidence>
<keyword evidence="10" id="KW-1185">Reference proteome</keyword>
<protein>
    <submittedName>
        <fullName evidence="9">Sugar ABC transporter permease</fullName>
    </submittedName>
</protein>
<evidence type="ECO:0000313" key="9">
    <source>
        <dbReference type="EMBL" id="GLI58042.1"/>
    </source>
</evidence>
<dbReference type="PROSITE" id="PS50928">
    <property type="entry name" value="ABC_TM1"/>
    <property type="match status" value="1"/>
</dbReference>
<dbReference type="GO" id="GO:0055085">
    <property type="term" value="P:transmembrane transport"/>
    <property type="evidence" value="ECO:0007669"/>
    <property type="project" value="InterPro"/>
</dbReference>
<keyword evidence="4 7" id="KW-0812">Transmembrane</keyword>
<accession>A0A9W6GP45</accession>
<proteinExistence type="inferred from homology"/>
<feature type="transmembrane region" description="Helical" evidence="7">
    <location>
        <begin position="59"/>
        <end position="88"/>
    </location>
</feature>
<feature type="transmembrane region" description="Helical" evidence="7">
    <location>
        <begin position="7"/>
        <end position="26"/>
    </location>
</feature>
<dbReference type="InterPro" id="IPR035906">
    <property type="entry name" value="MetI-like_sf"/>
</dbReference>
<organism evidence="9 10">
    <name type="scientific">Propionigenium maris DSM 9537</name>
    <dbReference type="NCBI Taxonomy" id="1123000"/>
    <lineage>
        <taxon>Bacteria</taxon>
        <taxon>Fusobacteriati</taxon>
        <taxon>Fusobacteriota</taxon>
        <taxon>Fusobacteriia</taxon>
        <taxon>Fusobacteriales</taxon>
        <taxon>Fusobacteriaceae</taxon>
        <taxon>Propionigenium</taxon>
    </lineage>
</organism>
<dbReference type="Proteomes" id="UP001144471">
    <property type="component" value="Unassembled WGS sequence"/>
</dbReference>
<keyword evidence="2 7" id="KW-0813">Transport</keyword>
<name>A0A9W6GP45_9FUSO</name>
<dbReference type="EMBL" id="BSDY01000032">
    <property type="protein sequence ID" value="GLI58042.1"/>
    <property type="molecule type" value="Genomic_DNA"/>
</dbReference>
<evidence type="ECO:0000256" key="6">
    <source>
        <dbReference type="ARBA" id="ARBA00023136"/>
    </source>
</evidence>
<keyword evidence="3" id="KW-1003">Cell membrane</keyword>
<feature type="transmembrane region" description="Helical" evidence="7">
    <location>
        <begin position="172"/>
        <end position="194"/>
    </location>
</feature>
<keyword evidence="5 7" id="KW-1133">Transmembrane helix</keyword>
<dbReference type="AlphaFoldDB" id="A0A9W6GP45"/>
<evidence type="ECO:0000256" key="4">
    <source>
        <dbReference type="ARBA" id="ARBA00022692"/>
    </source>
</evidence>
<evidence type="ECO:0000313" key="10">
    <source>
        <dbReference type="Proteomes" id="UP001144471"/>
    </source>
</evidence>
<evidence type="ECO:0000256" key="7">
    <source>
        <dbReference type="RuleBase" id="RU363032"/>
    </source>
</evidence>
<dbReference type="Gene3D" id="1.10.3720.10">
    <property type="entry name" value="MetI-like"/>
    <property type="match status" value="1"/>
</dbReference>
<evidence type="ECO:0000256" key="5">
    <source>
        <dbReference type="ARBA" id="ARBA00022989"/>
    </source>
</evidence>
<keyword evidence="6 7" id="KW-0472">Membrane</keyword>
<feature type="domain" description="ABC transmembrane type-1" evidence="8">
    <location>
        <begin position="63"/>
        <end position="251"/>
    </location>
</feature>
<dbReference type="PANTHER" id="PTHR43744:SF12">
    <property type="entry name" value="ABC TRANSPORTER PERMEASE PROTEIN MG189-RELATED"/>
    <property type="match status" value="1"/>
</dbReference>
<dbReference type="GO" id="GO:0005886">
    <property type="term" value="C:plasma membrane"/>
    <property type="evidence" value="ECO:0007669"/>
    <property type="project" value="UniProtKB-SubCell"/>
</dbReference>
<evidence type="ECO:0000256" key="2">
    <source>
        <dbReference type="ARBA" id="ARBA00022448"/>
    </source>
</evidence>
<comment type="similarity">
    <text evidence="7">Belongs to the binding-protein-dependent transport system permease family.</text>
</comment>
<comment type="subcellular location">
    <subcellularLocation>
        <location evidence="1 7">Cell membrane</location>
        <topology evidence="1 7">Multi-pass membrane protein</topology>
    </subcellularLocation>
</comment>
<evidence type="ECO:0000256" key="1">
    <source>
        <dbReference type="ARBA" id="ARBA00004651"/>
    </source>
</evidence>
<feature type="transmembrane region" description="Helical" evidence="7">
    <location>
        <begin position="100"/>
        <end position="122"/>
    </location>
</feature>
<gene>
    <name evidence="9" type="ORF">PM10SUCC1_35560</name>
</gene>
<dbReference type="Pfam" id="PF00528">
    <property type="entry name" value="BPD_transp_1"/>
    <property type="match status" value="1"/>
</dbReference>
<feature type="transmembrane region" description="Helical" evidence="7">
    <location>
        <begin position="128"/>
        <end position="147"/>
    </location>
</feature>
<reference evidence="9" key="1">
    <citation type="submission" date="2022-12" db="EMBL/GenBank/DDBJ databases">
        <title>Reference genome sequencing for broad-spectrum identification of bacterial and archaeal isolates by mass spectrometry.</title>
        <authorList>
            <person name="Sekiguchi Y."/>
            <person name="Tourlousse D.M."/>
        </authorList>
    </citation>
    <scope>NUCLEOTIDE SEQUENCE</scope>
    <source>
        <strain evidence="9">10succ1</strain>
    </source>
</reference>
<feature type="transmembrane region" description="Helical" evidence="7">
    <location>
        <begin position="230"/>
        <end position="251"/>
    </location>
</feature>
<evidence type="ECO:0000259" key="8">
    <source>
        <dbReference type="PROSITE" id="PS50928"/>
    </source>
</evidence>
<dbReference type="SUPFAM" id="SSF161098">
    <property type="entry name" value="MetI-like"/>
    <property type="match status" value="1"/>
</dbReference>